<keyword evidence="3" id="KW-1185">Reference proteome</keyword>
<accession>A0ABD1YXK4</accession>
<sequence>MEMVGNGNGGWKGGEVRCMTENENENLTPGEEERAACSSSSSSSRKAKGGTPQEYDMGGNNTVETKTMIRSRRSDSINFSRWRLSRWKDWKSSEISLLNTEEDMDDLEITVDED</sequence>
<proteinExistence type="predicted"/>
<protein>
    <submittedName>
        <fullName evidence="2">Uncharacterized protein</fullName>
    </submittedName>
</protein>
<evidence type="ECO:0000313" key="3">
    <source>
        <dbReference type="Proteomes" id="UP001605036"/>
    </source>
</evidence>
<feature type="region of interest" description="Disordered" evidence="1">
    <location>
        <begin position="1"/>
        <end position="69"/>
    </location>
</feature>
<reference evidence="2 3" key="1">
    <citation type="submission" date="2024-09" db="EMBL/GenBank/DDBJ databases">
        <title>Chromosome-scale assembly of Riccia fluitans.</title>
        <authorList>
            <person name="Paukszto L."/>
            <person name="Sawicki J."/>
            <person name="Karawczyk K."/>
            <person name="Piernik-Szablinska J."/>
            <person name="Szczecinska M."/>
            <person name="Mazdziarz M."/>
        </authorList>
    </citation>
    <scope>NUCLEOTIDE SEQUENCE [LARGE SCALE GENOMIC DNA]</scope>
    <source>
        <strain evidence="2">Rf_01</strain>
        <tissue evidence="2">Aerial parts of the thallus</tissue>
    </source>
</reference>
<comment type="caution">
    <text evidence="2">The sequence shown here is derived from an EMBL/GenBank/DDBJ whole genome shotgun (WGS) entry which is preliminary data.</text>
</comment>
<dbReference type="AlphaFoldDB" id="A0ABD1YXK4"/>
<gene>
    <name evidence="2" type="ORF">R1flu_006608</name>
</gene>
<dbReference type="Proteomes" id="UP001605036">
    <property type="component" value="Unassembled WGS sequence"/>
</dbReference>
<dbReference type="EMBL" id="JBHFFA010000003">
    <property type="protein sequence ID" value="KAL2635129.1"/>
    <property type="molecule type" value="Genomic_DNA"/>
</dbReference>
<organism evidence="2 3">
    <name type="scientific">Riccia fluitans</name>
    <dbReference type="NCBI Taxonomy" id="41844"/>
    <lineage>
        <taxon>Eukaryota</taxon>
        <taxon>Viridiplantae</taxon>
        <taxon>Streptophyta</taxon>
        <taxon>Embryophyta</taxon>
        <taxon>Marchantiophyta</taxon>
        <taxon>Marchantiopsida</taxon>
        <taxon>Marchantiidae</taxon>
        <taxon>Marchantiales</taxon>
        <taxon>Ricciaceae</taxon>
        <taxon>Riccia</taxon>
    </lineage>
</organism>
<evidence type="ECO:0000313" key="2">
    <source>
        <dbReference type="EMBL" id="KAL2635129.1"/>
    </source>
</evidence>
<name>A0ABD1YXK4_9MARC</name>
<feature type="compositionally biased region" description="Gly residues" evidence="1">
    <location>
        <begin position="1"/>
        <end position="13"/>
    </location>
</feature>
<evidence type="ECO:0000256" key="1">
    <source>
        <dbReference type="SAM" id="MobiDB-lite"/>
    </source>
</evidence>